<proteinExistence type="predicted"/>
<organism evidence="1 2">
    <name type="scientific">Crystallibacter crystallopoietes</name>
    <dbReference type="NCBI Taxonomy" id="37928"/>
    <lineage>
        <taxon>Bacteria</taxon>
        <taxon>Bacillati</taxon>
        <taxon>Actinomycetota</taxon>
        <taxon>Actinomycetes</taxon>
        <taxon>Micrococcales</taxon>
        <taxon>Micrococcaceae</taxon>
        <taxon>Crystallibacter</taxon>
    </lineage>
</organism>
<dbReference type="RefSeq" id="WP_074698789.1">
    <property type="nucleotide sequence ID" value="NZ_CP018863.1"/>
</dbReference>
<dbReference type="Proteomes" id="UP000181917">
    <property type="component" value="Unassembled WGS sequence"/>
</dbReference>
<dbReference type="AlphaFoldDB" id="A0A1H0ZES7"/>
<gene>
    <name evidence="1" type="ORF">SAMN04489742_0317</name>
</gene>
<evidence type="ECO:0000313" key="2">
    <source>
        <dbReference type="Proteomes" id="UP000181917"/>
    </source>
</evidence>
<evidence type="ECO:0000313" key="1">
    <source>
        <dbReference type="EMBL" id="SDQ26025.1"/>
    </source>
</evidence>
<sequence length="85" mass="9480">MVLPAWQDDEAATAVPTIGTGPELPFCETCRSDQYLIIEEFVPPRLQPRTGLTSAEASYSCLKCGQFSGHEVPSDWEPPGWFWYA</sequence>
<accession>A0A1H0ZES7</accession>
<dbReference type="OrthoDB" id="4945999at2"/>
<dbReference type="EMBL" id="FNKH01000002">
    <property type="protein sequence ID" value="SDQ26025.1"/>
    <property type="molecule type" value="Genomic_DNA"/>
</dbReference>
<protein>
    <submittedName>
        <fullName evidence="1">Uncharacterized protein</fullName>
    </submittedName>
</protein>
<reference evidence="1 2" key="1">
    <citation type="submission" date="2016-10" db="EMBL/GenBank/DDBJ databases">
        <authorList>
            <person name="de Groot N.N."/>
        </authorList>
    </citation>
    <scope>NUCLEOTIDE SEQUENCE [LARGE SCALE GENOMIC DNA]</scope>
    <source>
        <strain evidence="1 2">DSM 20117</strain>
    </source>
</reference>
<keyword evidence="2" id="KW-1185">Reference proteome</keyword>
<name>A0A1H0ZES7_9MICC</name>
<dbReference type="KEGG" id="acry:AC20117_15690"/>